<dbReference type="InterPro" id="IPR003676">
    <property type="entry name" value="SAUR_fam"/>
</dbReference>
<evidence type="ECO:0000313" key="2">
    <source>
        <dbReference type="EMBL" id="KAK6916239.1"/>
    </source>
</evidence>
<gene>
    <name evidence="2" type="ORF">RJ641_019100</name>
</gene>
<protein>
    <submittedName>
        <fullName evidence="2">Small auxin-up RNA</fullName>
    </submittedName>
</protein>
<comment type="caution">
    <text evidence="2">The sequence shown here is derived from an EMBL/GenBank/DDBJ whole genome shotgun (WGS) entry which is preliminary data.</text>
</comment>
<dbReference type="Proteomes" id="UP001370490">
    <property type="component" value="Unassembled WGS sequence"/>
</dbReference>
<dbReference type="Pfam" id="PF02519">
    <property type="entry name" value="Auxin_inducible"/>
    <property type="match status" value="1"/>
</dbReference>
<proteinExistence type="inferred from homology"/>
<reference evidence="2 3" key="1">
    <citation type="submission" date="2023-12" db="EMBL/GenBank/DDBJ databases">
        <title>A high-quality genome assembly for Dillenia turbinata (Dilleniales).</title>
        <authorList>
            <person name="Chanderbali A."/>
        </authorList>
    </citation>
    <scope>NUCLEOTIDE SEQUENCE [LARGE SCALE GENOMIC DNA]</scope>
    <source>
        <strain evidence="2">LSX21</strain>
        <tissue evidence="2">Leaf</tissue>
    </source>
</reference>
<keyword evidence="3" id="KW-1185">Reference proteome</keyword>
<dbReference type="GO" id="GO:0009733">
    <property type="term" value="P:response to auxin"/>
    <property type="evidence" value="ECO:0007669"/>
    <property type="project" value="InterPro"/>
</dbReference>
<sequence>MKSHTLLKSIQPAASSIFLKLQSILSFQRLMGIRLHHPFQVLRRYIRPIGHAWPTKGDVPKGYFVIYVGQQETKRFMVSIFYLNQTWFKDLLSEAEEEFGFNHPMGGLTIPCTEDTFLHLISPL</sequence>
<evidence type="ECO:0000313" key="3">
    <source>
        <dbReference type="Proteomes" id="UP001370490"/>
    </source>
</evidence>
<dbReference type="AlphaFoldDB" id="A0AAN8ULE6"/>
<accession>A0AAN8ULE6</accession>
<dbReference type="PANTHER" id="PTHR31929">
    <property type="entry name" value="SAUR-LIKE AUXIN-RESPONSIVE PROTEIN FAMILY-RELATED"/>
    <property type="match status" value="1"/>
</dbReference>
<comment type="similarity">
    <text evidence="1">Belongs to the ARG7 family.</text>
</comment>
<dbReference type="EMBL" id="JBAMMX010000024">
    <property type="protein sequence ID" value="KAK6916239.1"/>
    <property type="molecule type" value="Genomic_DNA"/>
</dbReference>
<organism evidence="2 3">
    <name type="scientific">Dillenia turbinata</name>
    <dbReference type="NCBI Taxonomy" id="194707"/>
    <lineage>
        <taxon>Eukaryota</taxon>
        <taxon>Viridiplantae</taxon>
        <taxon>Streptophyta</taxon>
        <taxon>Embryophyta</taxon>
        <taxon>Tracheophyta</taxon>
        <taxon>Spermatophyta</taxon>
        <taxon>Magnoliopsida</taxon>
        <taxon>eudicotyledons</taxon>
        <taxon>Gunneridae</taxon>
        <taxon>Pentapetalae</taxon>
        <taxon>Dilleniales</taxon>
        <taxon>Dilleniaceae</taxon>
        <taxon>Dillenia</taxon>
    </lineage>
</organism>
<evidence type="ECO:0000256" key="1">
    <source>
        <dbReference type="ARBA" id="ARBA00006974"/>
    </source>
</evidence>
<name>A0AAN8ULE6_9MAGN</name>